<dbReference type="InterPro" id="IPR012944">
    <property type="entry name" value="SusD_RagB_dom"/>
</dbReference>
<proteinExistence type="inferred from homology"/>
<dbReference type="SUPFAM" id="SSF48452">
    <property type="entry name" value="TPR-like"/>
    <property type="match status" value="1"/>
</dbReference>
<dbReference type="Gene3D" id="1.25.40.390">
    <property type="match status" value="1"/>
</dbReference>
<dbReference type="Proteomes" id="UP000294850">
    <property type="component" value="Unassembled WGS sequence"/>
</dbReference>
<comment type="caution">
    <text evidence="7">The sequence shown here is derived from an EMBL/GenBank/DDBJ whole genome shotgun (WGS) entry which is preliminary data.</text>
</comment>
<keyword evidence="4" id="KW-0472">Membrane</keyword>
<feature type="domain" description="RagB/SusD" evidence="6">
    <location>
        <begin position="421"/>
        <end position="537"/>
    </location>
</feature>
<dbReference type="InterPro" id="IPR011990">
    <property type="entry name" value="TPR-like_helical_dom_sf"/>
</dbReference>
<name>A0A4R5DDT8_9BACT</name>
<accession>A0A4R5DDT8</accession>
<evidence type="ECO:0000256" key="5">
    <source>
        <dbReference type="ARBA" id="ARBA00023237"/>
    </source>
</evidence>
<dbReference type="OrthoDB" id="1183184at2"/>
<dbReference type="EMBL" id="SMFL01000010">
    <property type="protein sequence ID" value="TDE11996.1"/>
    <property type="molecule type" value="Genomic_DNA"/>
</dbReference>
<dbReference type="Pfam" id="PF07980">
    <property type="entry name" value="SusD_RagB"/>
    <property type="match status" value="1"/>
</dbReference>
<evidence type="ECO:0000256" key="3">
    <source>
        <dbReference type="ARBA" id="ARBA00022729"/>
    </source>
</evidence>
<keyword evidence="3" id="KW-0732">Signal</keyword>
<sequence>MIIKSKFIWVLMIAFVMGGNFACKDQLEVGNPNSPTLSANVTSVSGLSSLAQGVVYRDGFYDGDDWLGNSYFSLPYGYQELLGDMVGAITALNQNINRIGQANYFTLPDGTKVETAISNVTEMRDNNTRARTGSGYNATYYQWLNMYALNNGCNQVLTLIPTITSDASTKATFEAWCYWWKGYAYASIGSMYYSGLIIDEFGATSSNYVTQDAVIERSNYYFKLAATTLDGVSDQSTYSNILTSLIPAFTQTGNGGVPSVAVWKRNVNTMLARNILVNHLAPFVNGNPSATITGATIPKMTAANWQEVLKLATNGIQQGDVVFTGRSLSTNGFFTAGGGTAASLSVGPSPTFHISERFVQNFKAGDARLGNFGTASFGHTFFGTRHTNTNGLVGKGIYDYGSREIGEYELFIAGSYEENALMLAEANIRLGSIATGLGYVDAVRSHMGAGIAPVAVTVTTEAAAMKELFLESRVALAFRGLSFYNYRRWGITYDISKGGGGYGNTFYLNEKVHTNVTVNYNFMDYWDVPADEAELNPTTGAAIKNPNF</sequence>
<dbReference type="GO" id="GO:0009279">
    <property type="term" value="C:cell outer membrane"/>
    <property type="evidence" value="ECO:0007669"/>
    <property type="project" value="UniProtKB-SubCell"/>
</dbReference>
<evidence type="ECO:0000313" key="7">
    <source>
        <dbReference type="EMBL" id="TDE11996.1"/>
    </source>
</evidence>
<keyword evidence="5" id="KW-0998">Cell outer membrane</keyword>
<comment type="similarity">
    <text evidence="2">Belongs to the SusD family.</text>
</comment>
<evidence type="ECO:0000259" key="6">
    <source>
        <dbReference type="Pfam" id="PF07980"/>
    </source>
</evidence>
<protein>
    <submittedName>
        <fullName evidence="7">RagB/SusD family nutrient uptake outer membrane protein</fullName>
    </submittedName>
</protein>
<dbReference type="RefSeq" id="WP_131960706.1">
    <property type="nucleotide sequence ID" value="NZ_SMFL01000010.1"/>
</dbReference>
<gene>
    <name evidence="7" type="ORF">E0F88_23360</name>
</gene>
<reference evidence="7 8" key="1">
    <citation type="submission" date="2019-03" db="EMBL/GenBank/DDBJ databases">
        <title>Dyadobacter AR-3-6 sp. nov., isolated from arctic soil.</title>
        <authorList>
            <person name="Chaudhary D.K."/>
        </authorList>
    </citation>
    <scope>NUCLEOTIDE SEQUENCE [LARGE SCALE GENOMIC DNA]</scope>
    <source>
        <strain evidence="7 8">AR-3-6</strain>
    </source>
</reference>
<evidence type="ECO:0000256" key="4">
    <source>
        <dbReference type="ARBA" id="ARBA00023136"/>
    </source>
</evidence>
<dbReference type="AlphaFoldDB" id="A0A4R5DDT8"/>
<evidence type="ECO:0000256" key="1">
    <source>
        <dbReference type="ARBA" id="ARBA00004442"/>
    </source>
</evidence>
<evidence type="ECO:0000313" key="8">
    <source>
        <dbReference type="Proteomes" id="UP000294850"/>
    </source>
</evidence>
<organism evidence="7 8">
    <name type="scientific">Dyadobacter psychrotolerans</name>
    <dbReference type="NCBI Taxonomy" id="2541721"/>
    <lineage>
        <taxon>Bacteria</taxon>
        <taxon>Pseudomonadati</taxon>
        <taxon>Bacteroidota</taxon>
        <taxon>Cytophagia</taxon>
        <taxon>Cytophagales</taxon>
        <taxon>Spirosomataceae</taxon>
        <taxon>Dyadobacter</taxon>
    </lineage>
</organism>
<evidence type="ECO:0000256" key="2">
    <source>
        <dbReference type="ARBA" id="ARBA00006275"/>
    </source>
</evidence>
<comment type="subcellular location">
    <subcellularLocation>
        <location evidence="1">Cell outer membrane</location>
    </subcellularLocation>
</comment>
<keyword evidence="8" id="KW-1185">Reference proteome</keyword>